<accession>A0A6A6ZFM5</accession>
<organism evidence="1 2">
    <name type="scientific">Ophiobolus disseminans</name>
    <dbReference type="NCBI Taxonomy" id="1469910"/>
    <lineage>
        <taxon>Eukaryota</taxon>
        <taxon>Fungi</taxon>
        <taxon>Dikarya</taxon>
        <taxon>Ascomycota</taxon>
        <taxon>Pezizomycotina</taxon>
        <taxon>Dothideomycetes</taxon>
        <taxon>Pleosporomycetidae</taxon>
        <taxon>Pleosporales</taxon>
        <taxon>Pleosporineae</taxon>
        <taxon>Phaeosphaeriaceae</taxon>
        <taxon>Ophiobolus</taxon>
    </lineage>
</organism>
<feature type="non-terminal residue" evidence="1">
    <location>
        <position position="1"/>
    </location>
</feature>
<name>A0A6A6ZFM5_9PLEO</name>
<reference evidence="1" key="1">
    <citation type="journal article" date="2020" name="Stud. Mycol.">
        <title>101 Dothideomycetes genomes: a test case for predicting lifestyles and emergence of pathogens.</title>
        <authorList>
            <person name="Haridas S."/>
            <person name="Albert R."/>
            <person name="Binder M."/>
            <person name="Bloem J."/>
            <person name="Labutti K."/>
            <person name="Salamov A."/>
            <person name="Andreopoulos B."/>
            <person name="Baker S."/>
            <person name="Barry K."/>
            <person name="Bills G."/>
            <person name="Bluhm B."/>
            <person name="Cannon C."/>
            <person name="Castanera R."/>
            <person name="Culley D."/>
            <person name="Daum C."/>
            <person name="Ezra D."/>
            <person name="Gonzalez J."/>
            <person name="Henrissat B."/>
            <person name="Kuo A."/>
            <person name="Liang C."/>
            <person name="Lipzen A."/>
            <person name="Lutzoni F."/>
            <person name="Magnuson J."/>
            <person name="Mondo S."/>
            <person name="Nolan M."/>
            <person name="Ohm R."/>
            <person name="Pangilinan J."/>
            <person name="Park H.-J."/>
            <person name="Ramirez L."/>
            <person name="Alfaro M."/>
            <person name="Sun H."/>
            <person name="Tritt A."/>
            <person name="Yoshinaga Y."/>
            <person name="Zwiers L.-H."/>
            <person name="Turgeon B."/>
            <person name="Goodwin S."/>
            <person name="Spatafora J."/>
            <person name="Crous P."/>
            <person name="Grigoriev I."/>
        </authorList>
    </citation>
    <scope>NUCLEOTIDE SEQUENCE</scope>
    <source>
        <strain evidence="1">CBS 113818</strain>
    </source>
</reference>
<dbReference type="AlphaFoldDB" id="A0A6A6ZFM5"/>
<proteinExistence type="predicted"/>
<dbReference type="EMBL" id="MU006244">
    <property type="protein sequence ID" value="KAF2819668.1"/>
    <property type="molecule type" value="Genomic_DNA"/>
</dbReference>
<dbReference type="Proteomes" id="UP000799424">
    <property type="component" value="Unassembled WGS sequence"/>
</dbReference>
<evidence type="ECO:0000313" key="1">
    <source>
        <dbReference type="EMBL" id="KAF2819668.1"/>
    </source>
</evidence>
<protein>
    <submittedName>
        <fullName evidence="1">Uncharacterized protein</fullName>
    </submittedName>
</protein>
<gene>
    <name evidence="1" type="ORF">CC86DRAFT_306786</name>
</gene>
<evidence type="ECO:0000313" key="2">
    <source>
        <dbReference type="Proteomes" id="UP000799424"/>
    </source>
</evidence>
<keyword evidence="2" id="KW-1185">Reference proteome</keyword>
<dbReference type="OrthoDB" id="5243686at2759"/>
<sequence>FIFKVDEIREHPDIVPMYTPTGMWMPSSNPGYNYRLVEGHGVSDLWWYHDENTIRQVSFSSPPDLSRSEFKTYSVFYSSGFGFWVLEGDATVPTLGEAWHPLTFDHDEMDLASYMTSAGSQSTLRVHSADQRWPHMLMPDIYHGPTALHKGYGGLVGELPIFLALIAFSMVPENLQQWLPLMRRAGSWQTHSLPHGRTHKRGVVVQVYTCPSTWAGGSSRQSLTEYELGRSMFGKYYN</sequence>